<evidence type="ECO:0000256" key="3">
    <source>
        <dbReference type="ARBA" id="ARBA00022989"/>
    </source>
</evidence>
<accession>A0AA36HDK7</accession>
<dbReference type="PRINTS" id="PR00237">
    <property type="entry name" value="GPCRRHODOPSN"/>
</dbReference>
<dbReference type="PROSITE" id="PS50262">
    <property type="entry name" value="G_PROTEIN_RECEP_F1_2"/>
    <property type="match status" value="1"/>
</dbReference>
<dbReference type="GO" id="GO:0042923">
    <property type="term" value="F:neuropeptide binding"/>
    <property type="evidence" value="ECO:0007669"/>
    <property type="project" value="TreeGrafter"/>
</dbReference>
<evidence type="ECO:0000256" key="4">
    <source>
        <dbReference type="ARBA" id="ARBA00023040"/>
    </source>
</evidence>
<feature type="region of interest" description="Disordered" evidence="9">
    <location>
        <begin position="389"/>
        <end position="412"/>
    </location>
</feature>
<evidence type="ECO:0000256" key="2">
    <source>
        <dbReference type="ARBA" id="ARBA00022692"/>
    </source>
</evidence>
<evidence type="ECO:0000256" key="6">
    <source>
        <dbReference type="ARBA" id="ARBA00023170"/>
    </source>
</evidence>
<feature type="transmembrane region" description="Helical" evidence="10">
    <location>
        <begin position="120"/>
        <end position="145"/>
    </location>
</feature>
<feature type="transmembrane region" description="Helical" evidence="10">
    <location>
        <begin position="157"/>
        <end position="177"/>
    </location>
</feature>
<dbReference type="PANTHER" id="PTHR24235">
    <property type="entry name" value="NEUROPEPTIDE Y RECEPTOR"/>
    <property type="match status" value="1"/>
</dbReference>
<evidence type="ECO:0000256" key="5">
    <source>
        <dbReference type="ARBA" id="ARBA00023136"/>
    </source>
</evidence>
<dbReference type="Gene3D" id="1.20.1070.10">
    <property type="entry name" value="Rhodopsin 7-helix transmembrane proteins"/>
    <property type="match status" value="1"/>
</dbReference>
<keyword evidence="2 8" id="KW-0812">Transmembrane</keyword>
<keyword evidence="3 10" id="KW-1133">Transmembrane helix</keyword>
<comment type="similarity">
    <text evidence="8">Belongs to the G-protein coupled receptor 1 family.</text>
</comment>
<dbReference type="AlphaFoldDB" id="A0AA36HDK7"/>
<evidence type="ECO:0000256" key="7">
    <source>
        <dbReference type="ARBA" id="ARBA00023224"/>
    </source>
</evidence>
<comment type="caution">
    <text evidence="12">The sequence shown here is derived from an EMBL/GenBank/DDBJ whole genome shotgun (WGS) entry which is preliminary data.</text>
</comment>
<feature type="transmembrane region" description="Helical" evidence="10">
    <location>
        <begin position="80"/>
        <end position="100"/>
    </location>
</feature>
<evidence type="ECO:0000256" key="9">
    <source>
        <dbReference type="SAM" id="MobiDB-lite"/>
    </source>
</evidence>
<dbReference type="InterPro" id="IPR017452">
    <property type="entry name" value="GPCR_Rhodpsn_7TM"/>
</dbReference>
<comment type="subcellular location">
    <subcellularLocation>
        <location evidence="1">Membrane</location>
        <topology evidence="1">Multi-pass membrane protein</topology>
    </subcellularLocation>
</comment>
<dbReference type="SUPFAM" id="SSF81321">
    <property type="entry name" value="Family A G protein-coupled receptor-like"/>
    <property type="match status" value="1"/>
</dbReference>
<keyword evidence="4 8" id="KW-0297">G-protein coupled receptor</keyword>
<reference evidence="12" key="1">
    <citation type="submission" date="2023-07" db="EMBL/GenBank/DDBJ databases">
        <authorList>
            <consortium name="CYATHOMIX"/>
        </authorList>
    </citation>
    <scope>NUCLEOTIDE SEQUENCE</scope>
    <source>
        <strain evidence="12">N/A</strain>
    </source>
</reference>
<evidence type="ECO:0000259" key="11">
    <source>
        <dbReference type="PROSITE" id="PS50262"/>
    </source>
</evidence>
<sequence length="412" mass="46685">MDEISRLAIFMMGNGTDQDYEALEEIFAFTAQSEHGDYAEYNYLAAIIYSTLAVGGLAVNILFCCVIWRTDKLHTVTHMLMTNLAVSNIFFLLFHPPYFLTTFILQSNWKFGTLMCKASFSVGYVTVTGSFYFMCLVAIDRWLAIFYRKKRLDRRRCIFLTTGAWILSVIVASPYIYKSRVLDMSIMLDDDPQKAVKTGMTRCGAQSMPWDDLALILTIIVQYVVPLVIMIPAYSHLSYFLWQRPTVGVQSKERARKAHARRRRLTITLIAIVAILISCWSPLFSVGILHRFHPEFSFPLYKITSMIALLGVLCTPLCYMANVGFRQQMLQLFPCLRVKERTSDRSTQHFLGIVSEVAVSIPNKGAATVATCNTTLSSVVLHKKELGERMESGDSPRVSMLPTKSSDTDQQI</sequence>
<dbReference type="GO" id="GO:0043005">
    <property type="term" value="C:neuron projection"/>
    <property type="evidence" value="ECO:0007669"/>
    <property type="project" value="TreeGrafter"/>
</dbReference>
<evidence type="ECO:0000256" key="1">
    <source>
        <dbReference type="ARBA" id="ARBA00004141"/>
    </source>
</evidence>
<evidence type="ECO:0000313" key="13">
    <source>
        <dbReference type="Proteomes" id="UP001176961"/>
    </source>
</evidence>
<feature type="transmembrane region" description="Helical" evidence="10">
    <location>
        <begin position="43"/>
        <end position="68"/>
    </location>
</feature>
<dbReference type="InterPro" id="IPR000276">
    <property type="entry name" value="GPCR_Rhodpsn"/>
</dbReference>
<keyword evidence="13" id="KW-1185">Reference proteome</keyword>
<dbReference type="Proteomes" id="UP001176961">
    <property type="component" value="Unassembled WGS sequence"/>
</dbReference>
<feature type="transmembrane region" description="Helical" evidence="10">
    <location>
        <begin position="265"/>
        <end position="288"/>
    </location>
</feature>
<keyword evidence="6 8" id="KW-0675">Receptor</keyword>
<gene>
    <name evidence="12" type="ORF">CYNAS_LOCUS20828</name>
</gene>
<evidence type="ECO:0000256" key="10">
    <source>
        <dbReference type="SAM" id="Phobius"/>
    </source>
</evidence>
<keyword evidence="5 10" id="KW-0472">Membrane</keyword>
<dbReference type="CDD" id="cd00637">
    <property type="entry name" value="7tm_classA_rhodopsin-like"/>
    <property type="match status" value="1"/>
</dbReference>
<feature type="compositionally biased region" description="Polar residues" evidence="9">
    <location>
        <begin position="402"/>
        <end position="412"/>
    </location>
</feature>
<dbReference type="PANTHER" id="PTHR24235:SF29">
    <property type="entry name" value="GH23382P"/>
    <property type="match status" value="1"/>
</dbReference>
<dbReference type="GO" id="GO:0005886">
    <property type="term" value="C:plasma membrane"/>
    <property type="evidence" value="ECO:0007669"/>
    <property type="project" value="TreeGrafter"/>
</dbReference>
<feature type="transmembrane region" description="Helical" evidence="10">
    <location>
        <begin position="213"/>
        <end position="234"/>
    </location>
</feature>
<feature type="transmembrane region" description="Helical" evidence="10">
    <location>
        <begin position="300"/>
        <end position="321"/>
    </location>
</feature>
<dbReference type="EMBL" id="CATQJL010000326">
    <property type="protein sequence ID" value="CAJ0608845.1"/>
    <property type="molecule type" value="Genomic_DNA"/>
</dbReference>
<dbReference type="Pfam" id="PF00001">
    <property type="entry name" value="7tm_1"/>
    <property type="match status" value="1"/>
</dbReference>
<proteinExistence type="inferred from homology"/>
<evidence type="ECO:0000313" key="12">
    <source>
        <dbReference type="EMBL" id="CAJ0608845.1"/>
    </source>
</evidence>
<dbReference type="PROSITE" id="PS00237">
    <property type="entry name" value="G_PROTEIN_RECEP_F1_1"/>
    <property type="match status" value="1"/>
</dbReference>
<keyword evidence="7 8" id="KW-0807">Transducer</keyword>
<evidence type="ECO:0000256" key="8">
    <source>
        <dbReference type="RuleBase" id="RU000688"/>
    </source>
</evidence>
<name>A0AA36HDK7_CYLNA</name>
<dbReference type="GO" id="GO:0008188">
    <property type="term" value="F:neuropeptide receptor activity"/>
    <property type="evidence" value="ECO:0007669"/>
    <property type="project" value="TreeGrafter"/>
</dbReference>
<organism evidence="12 13">
    <name type="scientific">Cylicocyclus nassatus</name>
    <name type="common">Nematode worm</name>
    <dbReference type="NCBI Taxonomy" id="53992"/>
    <lineage>
        <taxon>Eukaryota</taxon>
        <taxon>Metazoa</taxon>
        <taxon>Ecdysozoa</taxon>
        <taxon>Nematoda</taxon>
        <taxon>Chromadorea</taxon>
        <taxon>Rhabditida</taxon>
        <taxon>Rhabditina</taxon>
        <taxon>Rhabditomorpha</taxon>
        <taxon>Strongyloidea</taxon>
        <taxon>Strongylidae</taxon>
        <taxon>Cylicocyclus</taxon>
    </lineage>
</organism>
<protein>
    <recommendedName>
        <fullName evidence="11">G-protein coupled receptors family 1 profile domain-containing protein</fullName>
    </recommendedName>
</protein>
<feature type="domain" description="G-protein coupled receptors family 1 profile" evidence="11">
    <location>
        <begin position="59"/>
        <end position="319"/>
    </location>
</feature>